<protein>
    <submittedName>
        <fullName evidence="1">Uncharacterized protein</fullName>
    </submittedName>
</protein>
<dbReference type="Proteomes" id="UP000054558">
    <property type="component" value="Unassembled WGS sequence"/>
</dbReference>
<dbReference type="EMBL" id="DF238293">
    <property type="protein sequence ID" value="GAQ93177.1"/>
    <property type="molecule type" value="Genomic_DNA"/>
</dbReference>
<dbReference type="OMA" id="NFLGHAR"/>
<feature type="non-terminal residue" evidence="1">
    <location>
        <position position="1"/>
    </location>
</feature>
<dbReference type="AlphaFoldDB" id="A0A1Y1IWR2"/>
<dbReference type="InterPro" id="IPR052980">
    <property type="entry name" value="Crinkler_effector"/>
</dbReference>
<keyword evidence="2" id="KW-1185">Reference proteome</keyword>
<evidence type="ECO:0000313" key="2">
    <source>
        <dbReference type="Proteomes" id="UP000054558"/>
    </source>
</evidence>
<organism evidence="1 2">
    <name type="scientific">Klebsormidium nitens</name>
    <name type="common">Green alga</name>
    <name type="synonym">Ulothrix nitens</name>
    <dbReference type="NCBI Taxonomy" id="105231"/>
    <lineage>
        <taxon>Eukaryota</taxon>
        <taxon>Viridiplantae</taxon>
        <taxon>Streptophyta</taxon>
        <taxon>Klebsormidiophyceae</taxon>
        <taxon>Klebsormidiales</taxon>
        <taxon>Klebsormidiaceae</taxon>
        <taxon>Klebsormidium</taxon>
    </lineage>
</organism>
<accession>A0A1Y1IWR2</accession>
<proteinExistence type="predicted"/>
<reference evidence="1 2" key="1">
    <citation type="journal article" date="2014" name="Nat. Commun.">
        <title>Klebsormidium flaccidum genome reveals primary factors for plant terrestrial adaptation.</title>
        <authorList>
            <person name="Hori K."/>
            <person name="Maruyama F."/>
            <person name="Fujisawa T."/>
            <person name="Togashi T."/>
            <person name="Yamamoto N."/>
            <person name="Seo M."/>
            <person name="Sato S."/>
            <person name="Yamada T."/>
            <person name="Mori H."/>
            <person name="Tajima N."/>
            <person name="Moriyama T."/>
            <person name="Ikeuchi M."/>
            <person name="Watanabe M."/>
            <person name="Wada H."/>
            <person name="Kobayashi K."/>
            <person name="Saito M."/>
            <person name="Masuda T."/>
            <person name="Sasaki-Sekimoto Y."/>
            <person name="Mashiguchi K."/>
            <person name="Awai K."/>
            <person name="Shimojima M."/>
            <person name="Masuda S."/>
            <person name="Iwai M."/>
            <person name="Nobusawa T."/>
            <person name="Narise T."/>
            <person name="Kondo S."/>
            <person name="Saito H."/>
            <person name="Sato R."/>
            <person name="Murakawa M."/>
            <person name="Ihara Y."/>
            <person name="Oshima-Yamada Y."/>
            <person name="Ohtaka K."/>
            <person name="Satoh M."/>
            <person name="Sonobe K."/>
            <person name="Ishii M."/>
            <person name="Ohtani R."/>
            <person name="Kanamori-Sato M."/>
            <person name="Honoki R."/>
            <person name="Miyazaki D."/>
            <person name="Mochizuki H."/>
            <person name="Umetsu J."/>
            <person name="Higashi K."/>
            <person name="Shibata D."/>
            <person name="Kamiya Y."/>
            <person name="Sato N."/>
            <person name="Nakamura Y."/>
            <person name="Tabata S."/>
            <person name="Ida S."/>
            <person name="Kurokawa K."/>
            <person name="Ohta H."/>
        </authorList>
    </citation>
    <scope>NUCLEOTIDE SEQUENCE [LARGE SCALE GENOMIC DNA]</scope>
    <source>
        <strain evidence="1 2">NIES-2285</strain>
    </source>
</reference>
<name>A0A1Y1IWR2_KLENI</name>
<evidence type="ECO:0000313" key="1">
    <source>
        <dbReference type="EMBL" id="GAQ93177.1"/>
    </source>
</evidence>
<dbReference type="PANTHER" id="PTHR33129:SF1">
    <property type="entry name" value="ATP-BINDING PROTEIN"/>
    <property type="match status" value="1"/>
</dbReference>
<dbReference type="PANTHER" id="PTHR33129">
    <property type="entry name" value="PROTEIN KINASE DOMAIN-CONTAINING PROTEIN-RELATED"/>
    <property type="match status" value="1"/>
</dbReference>
<sequence length="481" mass="53819">TAGASTSGVISPAPQDLSDFWMALPNAAWSDDGKVMTLAMGTNFLGHARLGNQLYLRDCYPALQKDVSELFAQEDSKGRKKNGAVAIIGNPGIGKSMFGYLLLYRWATEDPPRPVVIVKRGYRTKPTLLTRNGCFELDAKSLADQLRRPEVRYLVDGLNPMDVGDLPTRAQMVLVTSPDPRIYQEPWKSWGYRMRYMDVWSWDELESCREGVFPDRDPDESKARYDRWGGIPRFVLEKVDSDAQALLEKAISTTPLKVLVDSVGSQAAPNEASHKLLHLRVRGDFETTVMVMASVYVTHRVAYQIWKNEKEALRTFLSSSEGEGPVGALRGNLWEGFCHARLIEGGQFRIRDLSDPLLSTSDKIFHRPAAAPLVFDNWEDIQGKQDGQYLRPRSKTNESVDSATQPNVLFQITVSKRHDLKGAGMKKAIEFFRQNGPGAVELYFAVPSDAFMKFQGSDIKQCPGIAEVRRAVKQLALEVSL</sequence>
<dbReference type="STRING" id="105231.A0A1Y1IWR2"/>
<gene>
    <name evidence="1" type="ORF">KFL_013440010</name>
</gene>
<dbReference type="OrthoDB" id="2442361at2759"/>